<feature type="domain" description="ABC transporter" evidence="7">
    <location>
        <begin position="3"/>
        <end position="239"/>
    </location>
</feature>
<dbReference type="PATRIC" id="fig|754477.3.peg.631"/>
<dbReference type="STRING" id="754477.Q7C_639"/>
<dbReference type="InterPro" id="IPR017871">
    <property type="entry name" value="ABC_transporter-like_CS"/>
</dbReference>
<evidence type="ECO:0000256" key="3">
    <source>
        <dbReference type="ARBA" id="ARBA00022741"/>
    </source>
</evidence>
<accession>I1YFW7</accession>
<dbReference type="GO" id="GO:0005524">
    <property type="term" value="F:ATP binding"/>
    <property type="evidence" value="ECO:0007669"/>
    <property type="project" value="UniProtKB-KW"/>
</dbReference>
<dbReference type="PANTHER" id="PTHR42794">
    <property type="entry name" value="HEMIN IMPORT ATP-BINDING PROTEIN HMUV"/>
    <property type="match status" value="1"/>
</dbReference>
<gene>
    <name evidence="8" type="ordered locus">Q7C_639</name>
</gene>
<dbReference type="PROSITE" id="PS00211">
    <property type="entry name" value="ABC_TRANSPORTER_1"/>
    <property type="match status" value="1"/>
</dbReference>
<dbReference type="Pfam" id="PF00005">
    <property type="entry name" value="ABC_tran"/>
    <property type="match status" value="1"/>
</dbReference>
<comment type="similarity">
    <text evidence="1">Belongs to the ABC transporter superfamily.</text>
</comment>
<dbReference type="InterPro" id="IPR003593">
    <property type="entry name" value="AAA+_ATPase"/>
</dbReference>
<keyword evidence="2" id="KW-0813">Transport</keyword>
<dbReference type="CDD" id="cd03214">
    <property type="entry name" value="ABC_Iron-Siderophores_B12_Hemin"/>
    <property type="match status" value="1"/>
</dbReference>
<organism evidence="8 9">
    <name type="scientific">Methylophaga frappieri (strain ATCC BAA-2434 / DSM 25690 / JAM7)</name>
    <dbReference type="NCBI Taxonomy" id="754477"/>
    <lineage>
        <taxon>Bacteria</taxon>
        <taxon>Pseudomonadati</taxon>
        <taxon>Pseudomonadota</taxon>
        <taxon>Gammaproteobacteria</taxon>
        <taxon>Thiotrichales</taxon>
        <taxon>Piscirickettsiaceae</taxon>
        <taxon>Methylophaga</taxon>
    </lineage>
</organism>
<name>I1YFW7_METFJ</name>
<evidence type="ECO:0000313" key="9">
    <source>
        <dbReference type="Proteomes" id="UP000009145"/>
    </source>
</evidence>
<evidence type="ECO:0000256" key="6">
    <source>
        <dbReference type="ARBA" id="ARBA00037066"/>
    </source>
</evidence>
<keyword evidence="4 8" id="KW-0067">ATP-binding</keyword>
<dbReference type="KEGG" id="mec:Q7C_639"/>
<comment type="function">
    <text evidence="6">Part of the ABC transporter complex HmuTUV involved in hemin import. Responsible for energy coupling to the transport system.</text>
</comment>
<dbReference type="AlphaFoldDB" id="I1YFW7"/>
<dbReference type="eggNOG" id="COG1120">
    <property type="taxonomic scope" value="Bacteria"/>
</dbReference>
<evidence type="ECO:0000256" key="2">
    <source>
        <dbReference type="ARBA" id="ARBA00022448"/>
    </source>
</evidence>
<evidence type="ECO:0000256" key="5">
    <source>
        <dbReference type="ARBA" id="ARBA00022967"/>
    </source>
</evidence>
<evidence type="ECO:0000313" key="8">
    <source>
        <dbReference type="EMBL" id="AFJ01810.1"/>
    </source>
</evidence>
<dbReference type="Proteomes" id="UP000009145">
    <property type="component" value="Chromosome"/>
</dbReference>
<dbReference type="InterPro" id="IPR003439">
    <property type="entry name" value="ABC_transporter-like_ATP-bd"/>
</dbReference>
<evidence type="ECO:0000256" key="1">
    <source>
        <dbReference type="ARBA" id="ARBA00005417"/>
    </source>
</evidence>
<keyword evidence="9" id="KW-1185">Reference proteome</keyword>
<dbReference type="PANTHER" id="PTHR42794:SF1">
    <property type="entry name" value="HEMIN IMPORT ATP-BINDING PROTEIN HMUV"/>
    <property type="match status" value="1"/>
</dbReference>
<keyword evidence="3" id="KW-0547">Nucleotide-binding</keyword>
<dbReference type="Gene3D" id="3.40.50.300">
    <property type="entry name" value="P-loop containing nucleotide triphosphate hydrolases"/>
    <property type="match status" value="1"/>
</dbReference>
<dbReference type="SUPFAM" id="SSF52540">
    <property type="entry name" value="P-loop containing nucleoside triphosphate hydrolases"/>
    <property type="match status" value="1"/>
</dbReference>
<dbReference type="HOGENOM" id="CLU_000604_1_11_6"/>
<evidence type="ECO:0000259" key="7">
    <source>
        <dbReference type="PROSITE" id="PS50893"/>
    </source>
</evidence>
<evidence type="ECO:0000256" key="4">
    <source>
        <dbReference type="ARBA" id="ARBA00022840"/>
    </source>
</evidence>
<dbReference type="FunFam" id="3.40.50.300:FF:000134">
    <property type="entry name" value="Iron-enterobactin ABC transporter ATP-binding protein"/>
    <property type="match status" value="1"/>
</dbReference>
<dbReference type="EMBL" id="CP003380">
    <property type="protein sequence ID" value="AFJ01810.1"/>
    <property type="molecule type" value="Genomic_DNA"/>
</dbReference>
<protein>
    <submittedName>
        <fullName evidence="8">Ferrichrome transport ATP-binding protein FhuC</fullName>
    </submittedName>
</protein>
<sequence length="259" mass="29442">MHFEGQQISVVEQGHSLLTDIDLTIASGEYWCIVGPNGAGKSTLLRCLNGLQKIRSGHLSLQSKPLQHFSRKQLARHISYVPQHNGRHLPFTVQEFMAMSRYAHQRWLGHWQQTDIKAIDEALMITDCEAFRDRQLSELSGGECQRVMIAAALAQETPVLLLDEPTSFLDPQHQSRIQQLVQQLHHDLHKTIIEVSHDINHAGQHADNILALKAGQVFWQGAARQFINAERLFDLYCQRFVITPHPQTHLPIALPEIVQ</sequence>
<dbReference type="RefSeq" id="WP_014703231.1">
    <property type="nucleotide sequence ID" value="NC_017856.1"/>
</dbReference>
<dbReference type="OrthoDB" id="6461291at2"/>
<dbReference type="SMART" id="SM00382">
    <property type="entry name" value="AAA"/>
    <property type="match status" value="1"/>
</dbReference>
<dbReference type="PROSITE" id="PS50893">
    <property type="entry name" value="ABC_TRANSPORTER_2"/>
    <property type="match status" value="1"/>
</dbReference>
<proteinExistence type="inferred from homology"/>
<keyword evidence="5" id="KW-1278">Translocase</keyword>
<reference evidence="8 9" key="1">
    <citation type="journal article" date="2012" name="J. Bacteriol.">
        <title>Complete genome sequences of Methylophaga sp. strain JAM1 and Methylophaga sp. strain JAM7.</title>
        <authorList>
            <person name="Villeneuve C."/>
            <person name="Martineau C."/>
            <person name="Mauffrey F."/>
            <person name="Villemur R."/>
        </authorList>
    </citation>
    <scope>NUCLEOTIDE SEQUENCE [LARGE SCALE GENOMIC DNA]</scope>
    <source>
        <strain evidence="8 9">JAM7</strain>
    </source>
</reference>
<dbReference type="GO" id="GO:0016887">
    <property type="term" value="F:ATP hydrolysis activity"/>
    <property type="evidence" value="ECO:0007669"/>
    <property type="project" value="InterPro"/>
</dbReference>
<dbReference type="InterPro" id="IPR027417">
    <property type="entry name" value="P-loop_NTPase"/>
</dbReference>